<accession>A0A850SSU3</accession>
<feature type="domain" description="Thioredoxin" evidence="8">
    <location>
        <begin position="35"/>
        <end position="148"/>
    </location>
</feature>
<dbReference type="Pfam" id="PF21352">
    <property type="entry name" value="Zn_ribbon_Thio2"/>
    <property type="match status" value="1"/>
</dbReference>
<comment type="similarity">
    <text evidence="1">Belongs to the thioredoxin family.</text>
</comment>
<evidence type="ECO:0000259" key="8">
    <source>
        <dbReference type="PROSITE" id="PS51352"/>
    </source>
</evidence>
<evidence type="ECO:0000313" key="10">
    <source>
        <dbReference type="Proteomes" id="UP000553343"/>
    </source>
</evidence>
<dbReference type="PROSITE" id="PS00194">
    <property type="entry name" value="THIOREDOXIN_1"/>
    <property type="match status" value="1"/>
</dbReference>
<proteinExistence type="inferred from homology"/>
<sequence length="148" mass="16177">MAANQLIIRCTKCGAKNRVPENRISESPKCGKCGTILNLEIFDAPVNVTDADFEQAVMQSPLPVLVDCWAPWCGPCRAVGPILDSLAKTYRGRLKIAKVNVDENPMTSSKYRIQSIPTMLFVKNGSLVDQVAGALPKEALEARIKSFI</sequence>
<gene>
    <name evidence="9" type="primary">trxC</name>
    <name evidence="9" type="ORF">HXW94_05570</name>
</gene>
<evidence type="ECO:0000256" key="4">
    <source>
        <dbReference type="ARBA" id="ARBA00022982"/>
    </source>
</evidence>
<dbReference type="AlphaFoldDB" id="A0A850SSU3"/>
<evidence type="ECO:0000256" key="2">
    <source>
        <dbReference type="ARBA" id="ARBA00022448"/>
    </source>
</evidence>
<organism evidence="9 10">
    <name type="scientific">Desulfobacter latus</name>
    <dbReference type="NCBI Taxonomy" id="2292"/>
    <lineage>
        <taxon>Bacteria</taxon>
        <taxon>Pseudomonadati</taxon>
        <taxon>Thermodesulfobacteriota</taxon>
        <taxon>Desulfobacteria</taxon>
        <taxon>Desulfobacterales</taxon>
        <taxon>Desulfobacteraceae</taxon>
        <taxon>Desulfobacter</taxon>
    </lineage>
</organism>
<keyword evidence="5" id="KW-1015">Disulfide bond</keyword>
<dbReference type="NCBIfam" id="NF008229">
    <property type="entry name" value="PRK10996.1"/>
    <property type="match status" value="1"/>
</dbReference>
<dbReference type="InterPro" id="IPR005746">
    <property type="entry name" value="Thioredoxin"/>
</dbReference>
<evidence type="ECO:0000256" key="5">
    <source>
        <dbReference type="ARBA" id="ARBA00023157"/>
    </source>
</evidence>
<dbReference type="Proteomes" id="UP000553343">
    <property type="component" value="Unassembled WGS sequence"/>
</dbReference>
<dbReference type="InterPro" id="IPR049299">
    <property type="entry name" value="Thio2_N"/>
</dbReference>
<dbReference type="GO" id="GO:0005829">
    <property type="term" value="C:cytosol"/>
    <property type="evidence" value="ECO:0007669"/>
    <property type="project" value="TreeGrafter"/>
</dbReference>
<dbReference type="FunFam" id="3.40.30.10:FF:000001">
    <property type="entry name" value="Thioredoxin"/>
    <property type="match status" value="1"/>
</dbReference>
<keyword evidence="10" id="KW-1185">Reference proteome</keyword>
<dbReference type="CDD" id="cd02947">
    <property type="entry name" value="TRX_family"/>
    <property type="match status" value="1"/>
</dbReference>
<reference evidence="9 10" key="1">
    <citation type="submission" date="2020-06" db="EMBL/GenBank/DDBJ databases">
        <title>High-quality draft genome of sulfate reducer Desulfobacter latus type strain AcrS2 isolated from marine sediment.</title>
        <authorList>
            <person name="Hoppe M."/>
            <person name="Larsen C.K."/>
            <person name="Marshall I.P.G."/>
            <person name="Schramm A."/>
            <person name="Marietou A.G."/>
        </authorList>
    </citation>
    <scope>NUCLEOTIDE SEQUENCE [LARGE SCALE GENOMIC DNA]</scope>
    <source>
        <strain evidence="9 10">AcRS2</strain>
    </source>
</reference>
<evidence type="ECO:0000313" key="9">
    <source>
        <dbReference type="EMBL" id="NWH04464.1"/>
    </source>
</evidence>
<dbReference type="GO" id="GO:0045454">
    <property type="term" value="P:cell redox homeostasis"/>
    <property type="evidence" value="ECO:0007669"/>
    <property type="project" value="TreeGrafter"/>
</dbReference>
<evidence type="ECO:0000256" key="7">
    <source>
        <dbReference type="NCBIfam" id="TIGR01068"/>
    </source>
</evidence>
<dbReference type="SUPFAM" id="SSF52833">
    <property type="entry name" value="Thioredoxin-like"/>
    <property type="match status" value="1"/>
</dbReference>
<comment type="caution">
    <text evidence="9">The sequence shown here is derived from an EMBL/GenBank/DDBJ whole genome shotgun (WGS) entry which is preliminary data.</text>
</comment>
<dbReference type="Pfam" id="PF00085">
    <property type="entry name" value="Thioredoxin"/>
    <property type="match status" value="1"/>
</dbReference>
<keyword evidence="4" id="KW-0249">Electron transport</keyword>
<dbReference type="PANTHER" id="PTHR45663:SF11">
    <property type="entry name" value="GEO12009P1"/>
    <property type="match status" value="1"/>
</dbReference>
<dbReference type="InterPro" id="IPR017937">
    <property type="entry name" value="Thioredoxin_CS"/>
</dbReference>
<dbReference type="PROSITE" id="PS51352">
    <property type="entry name" value="THIOREDOXIN_2"/>
    <property type="match status" value="1"/>
</dbReference>
<dbReference type="EMBL" id="JACADJ010000012">
    <property type="protein sequence ID" value="NWH04464.1"/>
    <property type="molecule type" value="Genomic_DNA"/>
</dbReference>
<keyword evidence="2" id="KW-0813">Transport</keyword>
<dbReference type="PRINTS" id="PR00421">
    <property type="entry name" value="THIOREDOXIN"/>
</dbReference>
<keyword evidence="6" id="KW-0676">Redox-active center</keyword>
<dbReference type="PANTHER" id="PTHR45663">
    <property type="entry name" value="GEO12009P1"/>
    <property type="match status" value="1"/>
</dbReference>
<dbReference type="RefSeq" id="WP_178365918.1">
    <property type="nucleotide sequence ID" value="NZ_JACADJ010000012.1"/>
</dbReference>
<dbReference type="NCBIfam" id="TIGR01068">
    <property type="entry name" value="thioredoxin"/>
    <property type="match status" value="1"/>
</dbReference>
<dbReference type="InterPro" id="IPR036249">
    <property type="entry name" value="Thioredoxin-like_sf"/>
</dbReference>
<evidence type="ECO:0000256" key="1">
    <source>
        <dbReference type="ARBA" id="ARBA00008987"/>
    </source>
</evidence>
<name>A0A850SSU3_9BACT</name>
<evidence type="ECO:0000256" key="6">
    <source>
        <dbReference type="ARBA" id="ARBA00023284"/>
    </source>
</evidence>
<dbReference type="Gene3D" id="2.30.30.380">
    <property type="entry name" value="Zn-finger domain of Sec23/24"/>
    <property type="match status" value="1"/>
</dbReference>
<dbReference type="GO" id="GO:0015035">
    <property type="term" value="F:protein-disulfide reductase activity"/>
    <property type="evidence" value="ECO:0007669"/>
    <property type="project" value="UniProtKB-UniRule"/>
</dbReference>
<dbReference type="InterPro" id="IPR013766">
    <property type="entry name" value="Thioredoxin_domain"/>
</dbReference>
<dbReference type="GO" id="GO:0046872">
    <property type="term" value="F:metal ion binding"/>
    <property type="evidence" value="ECO:0007669"/>
    <property type="project" value="UniProtKB-KW"/>
</dbReference>
<dbReference type="Gene3D" id="3.40.30.10">
    <property type="entry name" value="Glutaredoxin"/>
    <property type="match status" value="1"/>
</dbReference>
<keyword evidence="3" id="KW-0479">Metal-binding</keyword>
<evidence type="ECO:0000256" key="3">
    <source>
        <dbReference type="ARBA" id="ARBA00022723"/>
    </source>
</evidence>
<protein>
    <recommendedName>
        <fullName evidence="7">Thioredoxin</fullName>
    </recommendedName>
</protein>